<proteinExistence type="predicted"/>
<evidence type="ECO:0000313" key="2">
    <source>
        <dbReference type="Proteomes" id="UP000050430"/>
    </source>
</evidence>
<evidence type="ECO:0000313" key="1">
    <source>
        <dbReference type="EMBL" id="KPL70531.1"/>
    </source>
</evidence>
<name>A0A0P6XNI0_9CHLR</name>
<reference evidence="1 2" key="1">
    <citation type="submission" date="2015-07" db="EMBL/GenBank/DDBJ databases">
        <title>Genome sequence of Leptolinea tardivitalis DSM 16556.</title>
        <authorList>
            <person name="Hemp J."/>
            <person name="Ward L.M."/>
            <person name="Pace L.A."/>
            <person name="Fischer W.W."/>
        </authorList>
    </citation>
    <scope>NUCLEOTIDE SEQUENCE [LARGE SCALE GENOMIC DNA]</scope>
    <source>
        <strain evidence="1 2">YMTK-2</strain>
    </source>
</reference>
<organism evidence="1 2">
    <name type="scientific">Leptolinea tardivitalis</name>
    <dbReference type="NCBI Taxonomy" id="229920"/>
    <lineage>
        <taxon>Bacteria</taxon>
        <taxon>Bacillati</taxon>
        <taxon>Chloroflexota</taxon>
        <taxon>Anaerolineae</taxon>
        <taxon>Anaerolineales</taxon>
        <taxon>Anaerolineaceae</taxon>
        <taxon>Leptolinea</taxon>
    </lineage>
</organism>
<keyword evidence="2" id="KW-1185">Reference proteome</keyword>
<gene>
    <name evidence="1" type="ORF">ADM99_15525</name>
</gene>
<comment type="caution">
    <text evidence="1">The sequence shown here is derived from an EMBL/GenBank/DDBJ whole genome shotgun (WGS) entry which is preliminary data.</text>
</comment>
<protein>
    <submittedName>
        <fullName evidence="1">Uncharacterized protein</fullName>
    </submittedName>
</protein>
<dbReference type="Proteomes" id="UP000050430">
    <property type="component" value="Unassembled WGS sequence"/>
</dbReference>
<dbReference type="AlphaFoldDB" id="A0A0P6XNI0"/>
<accession>A0A0P6XNI0</accession>
<sequence length="72" mass="8425">MGISMLDTLKSGKRTTRLRSLKKPGLWQNIFNTFRPPVLLQFRKLVLILLLKVLYPFSVKPNFLFPEKSDSF</sequence>
<dbReference type="EMBL" id="LGCK01000014">
    <property type="protein sequence ID" value="KPL70531.1"/>
    <property type="molecule type" value="Genomic_DNA"/>
</dbReference>